<evidence type="ECO:0000313" key="2">
    <source>
        <dbReference type="Proteomes" id="UP000198460"/>
    </source>
</evidence>
<evidence type="ECO:0000313" key="1">
    <source>
        <dbReference type="EMBL" id="SMF99052.1"/>
    </source>
</evidence>
<protein>
    <submittedName>
        <fullName evidence="1">Uncharacterized protein</fullName>
    </submittedName>
</protein>
<name>A0A238H1H0_9BURK</name>
<reference evidence="1 2" key="1">
    <citation type="submission" date="2017-04" db="EMBL/GenBank/DDBJ databases">
        <authorList>
            <person name="Afonso C.L."/>
            <person name="Miller P.J."/>
            <person name="Scott M.A."/>
            <person name="Spackman E."/>
            <person name="Goraichik I."/>
            <person name="Dimitrov K.M."/>
            <person name="Suarez D.L."/>
            <person name="Swayne D.E."/>
        </authorList>
    </citation>
    <scope>NUCLEOTIDE SEQUENCE [LARGE SCALE GENOMIC DNA]</scope>
    <source>
        <strain evidence="1">LMG 28154</strain>
    </source>
</reference>
<dbReference type="EMBL" id="FXAN01000037">
    <property type="protein sequence ID" value="SMF99052.1"/>
    <property type="molecule type" value="Genomic_DNA"/>
</dbReference>
<organism evidence="1 2">
    <name type="scientific">Burkholderia singularis</name>
    <dbReference type="NCBI Taxonomy" id="1503053"/>
    <lineage>
        <taxon>Bacteria</taxon>
        <taxon>Pseudomonadati</taxon>
        <taxon>Pseudomonadota</taxon>
        <taxon>Betaproteobacteria</taxon>
        <taxon>Burkholderiales</taxon>
        <taxon>Burkholderiaceae</taxon>
        <taxon>Burkholderia</taxon>
        <taxon>pseudomallei group</taxon>
    </lineage>
</organism>
<accession>A0A238H1H0</accession>
<dbReference type="AlphaFoldDB" id="A0A238H1H0"/>
<gene>
    <name evidence="1" type="ORF">BSIN_2269</name>
</gene>
<sequence>MILCECRRCQRRSQCQFRPNDPPDCQCQRSLFHFPLTLVSKAPYTRQSAGFPHPQTRWRPRTPFLLRGLSSPASVRFIGSAPSDDPACFQMPCKTPACNAFIRNP</sequence>
<dbReference type="Proteomes" id="UP000198460">
    <property type="component" value="Unassembled WGS sequence"/>
</dbReference>
<proteinExistence type="predicted"/>